<evidence type="ECO:0000256" key="4">
    <source>
        <dbReference type="SAM" id="SignalP"/>
    </source>
</evidence>
<dbReference type="InterPro" id="IPR020837">
    <property type="entry name" value="Fibrinogen_CS"/>
</dbReference>
<dbReference type="InterPro" id="IPR036056">
    <property type="entry name" value="Fibrinogen-like_C"/>
</dbReference>
<feature type="signal peptide" evidence="4">
    <location>
        <begin position="1"/>
        <end position="19"/>
    </location>
</feature>
<dbReference type="GO" id="GO:0098609">
    <property type="term" value="P:cell-cell adhesion"/>
    <property type="evidence" value="ECO:0007669"/>
    <property type="project" value="UniProtKB-ARBA"/>
</dbReference>
<dbReference type="EMBL" id="GFAH01000544">
    <property type="protein sequence ID" value="JAV47845.1"/>
    <property type="molecule type" value="Transcribed_RNA"/>
</dbReference>
<evidence type="ECO:0000256" key="2">
    <source>
        <dbReference type="ARBA" id="ARBA00023157"/>
    </source>
</evidence>
<dbReference type="AlphaFoldDB" id="A0A1W7R9N8"/>
<keyword evidence="1" id="KW-0106">Calcium</keyword>
<evidence type="ECO:0000256" key="1">
    <source>
        <dbReference type="ARBA" id="ARBA00022837"/>
    </source>
</evidence>
<dbReference type="InterPro" id="IPR014716">
    <property type="entry name" value="Fibrinogen_a/b/g_C_1"/>
</dbReference>
<dbReference type="PROSITE" id="PS51406">
    <property type="entry name" value="FIBRINOGEN_C_2"/>
    <property type="match status" value="1"/>
</dbReference>
<keyword evidence="2" id="KW-1015">Disulfide bond</keyword>
<dbReference type="Pfam" id="PF00147">
    <property type="entry name" value="Fibrinogen_C"/>
    <property type="match status" value="1"/>
</dbReference>
<organism evidence="6">
    <name type="scientific">Hadrurus spadix</name>
    <dbReference type="NCBI Taxonomy" id="141984"/>
    <lineage>
        <taxon>Eukaryota</taxon>
        <taxon>Metazoa</taxon>
        <taxon>Ecdysozoa</taxon>
        <taxon>Arthropoda</taxon>
        <taxon>Chelicerata</taxon>
        <taxon>Arachnida</taxon>
        <taxon>Scorpiones</taxon>
        <taxon>Iurida</taxon>
        <taxon>Iuroidea</taxon>
        <taxon>Hadrurus</taxon>
    </lineage>
</organism>
<evidence type="ECO:0000256" key="3">
    <source>
        <dbReference type="ARBA" id="ARBA00053344"/>
    </source>
</evidence>
<keyword evidence="4" id="KW-0732">Signal</keyword>
<name>A0A1W7R9N8_9SCOR</name>
<dbReference type="GO" id="GO:0005615">
    <property type="term" value="C:extracellular space"/>
    <property type="evidence" value="ECO:0007669"/>
    <property type="project" value="TreeGrafter"/>
</dbReference>
<proteinExistence type="predicted"/>
<evidence type="ECO:0000313" key="6">
    <source>
        <dbReference type="EMBL" id="JAV47845.1"/>
    </source>
</evidence>
<dbReference type="PROSITE" id="PS00514">
    <property type="entry name" value="FIBRINOGEN_C_1"/>
    <property type="match status" value="1"/>
</dbReference>
<dbReference type="GO" id="GO:0030246">
    <property type="term" value="F:carbohydrate binding"/>
    <property type="evidence" value="ECO:0007669"/>
    <property type="project" value="UniProtKB-ARBA"/>
</dbReference>
<dbReference type="FunFam" id="3.90.215.10:FF:000001">
    <property type="entry name" value="Tenascin isoform 1"/>
    <property type="match status" value="1"/>
</dbReference>
<comment type="function">
    <text evidence="3">Lectin involved in innate immunity. Agglutinates all types of human erythrocytes, Gram-positive and Gram-negative bacteria. Has a stronger agglutinating activity towards Gram-negative bacteria than towards Gram-positive bacteria. Specifically recognizes acetyl group-containing substances on agglutinated cells. The hemagglutinating activity was inhibited by EDTA, acetyl group-containing mono- and disaccharides, N-acetyl derivatives of amino acids, other acetyl group-containing substances, propionamide and benzamide. Enhances the antimicrobial activity of big defensin against Gram-positive bacteria but not against Gram-negative bacteria.</text>
</comment>
<dbReference type="InterPro" id="IPR050373">
    <property type="entry name" value="Fibrinogen_C-term_domain"/>
</dbReference>
<dbReference type="Gene3D" id="3.90.215.10">
    <property type="entry name" value="Gamma Fibrinogen, chain A, domain 1"/>
    <property type="match status" value="1"/>
</dbReference>
<evidence type="ECO:0000259" key="5">
    <source>
        <dbReference type="PROSITE" id="PS51406"/>
    </source>
</evidence>
<dbReference type="NCBIfam" id="NF040941">
    <property type="entry name" value="GGGWT_bact"/>
    <property type="match status" value="1"/>
</dbReference>
<dbReference type="SUPFAM" id="SSF56496">
    <property type="entry name" value="Fibrinogen C-terminal domain-like"/>
    <property type="match status" value="1"/>
</dbReference>
<feature type="domain" description="Fibrinogen C-terminal" evidence="5">
    <location>
        <begin position="52"/>
        <end position="274"/>
    </location>
</feature>
<reference evidence="6" key="1">
    <citation type="submission" date="2016-11" db="EMBL/GenBank/DDBJ databases">
        <title>Venom-gland transcriptomics and venom proteomics of the black-back scorpion (Hadrurus spadix) reveal detectability challenges and an unexplored realm of animal toxin diversity.</title>
        <authorList>
            <person name="Rokyta D.R."/>
            <person name="Ward M.J."/>
        </authorList>
    </citation>
    <scope>NUCLEOTIDE SEQUENCE</scope>
    <source>
        <tissue evidence="6">Venom gland</tissue>
    </source>
</reference>
<sequence length="274" mass="31756">MKIAASLSFAIFCFSMGYAQPIRGNNLSSMSNFLSYLNTIISQVLTLLNLHCPMHLGPTDCAQILKGGTTKSGIYRIWPLTWQIIGSFQVYCDMETDGGGWTVIQRRGNYGQSEDYFYKTWKEYRMGFGNLDEDFWLGNDKLWVITNQGNYSLRIDMEDMDGKKRYAFYQQFWIENENQAYQLHVSDYSGDAGDSFLHHNGMKFTTKDVDNDGHVANCAQQFKGAWWYDNCHHSNLNGLYHEGNLTSHSIGINWYTWKGYEYSLPVVEMKIRKR</sequence>
<dbReference type="PANTHER" id="PTHR19143">
    <property type="entry name" value="FIBRINOGEN/TENASCIN/ANGIOPOEITIN"/>
    <property type="match status" value="1"/>
</dbReference>
<protein>
    <submittedName>
        <fullName evidence="6">Ryncolin</fullName>
    </submittedName>
</protein>
<accession>A0A1W7R9N8</accession>
<dbReference type="InterPro" id="IPR002181">
    <property type="entry name" value="Fibrinogen_a/b/g_C_dom"/>
</dbReference>
<dbReference type="CDD" id="cd00087">
    <property type="entry name" value="FReD"/>
    <property type="match status" value="1"/>
</dbReference>
<dbReference type="SMART" id="SM00186">
    <property type="entry name" value="FBG"/>
    <property type="match status" value="1"/>
</dbReference>
<feature type="chain" id="PRO_5013117373" evidence="4">
    <location>
        <begin position="20"/>
        <end position="274"/>
    </location>
</feature>